<dbReference type="Proteomes" id="UP001617427">
    <property type="component" value="Unassembled WGS sequence"/>
</dbReference>
<gene>
    <name evidence="12" type="ORF">ACIPEN_14785</name>
</gene>
<evidence type="ECO:0000256" key="6">
    <source>
        <dbReference type="ARBA" id="ARBA00023136"/>
    </source>
</evidence>
<feature type="region of interest" description="Disordered" evidence="10">
    <location>
        <begin position="434"/>
        <end position="453"/>
    </location>
</feature>
<dbReference type="PANTHER" id="PTHR43427">
    <property type="entry name" value="CHLORIDE CHANNEL PROTEIN CLC-E"/>
    <property type="match status" value="1"/>
</dbReference>
<dbReference type="Gene3D" id="1.10.3080.10">
    <property type="entry name" value="Clc chloride channel"/>
    <property type="match status" value="1"/>
</dbReference>
<keyword evidence="4 11" id="KW-1133">Transmembrane helix</keyword>
<keyword evidence="2" id="KW-0813">Transport</keyword>
<dbReference type="EMBL" id="JBIUZV010000008">
    <property type="protein sequence ID" value="MFJ3047092.1"/>
    <property type="molecule type" value="Genomic_DNA"/>
</dbReference>
<feature type="compositionally biased region" description="Polar residues" evidence="10">
    <location>
        <begin position="506"/>
        <end position="517"/>
    </location>
</feature>
<feature type="transmembrane region" description="Helical" evidence="11">
    <location>
        <begin position="356"/>
        <end position="380"/>
    </location>
</feature>
<comment type="caution">
    <text evidence="12">The sequence shown here is derived from an EMBL/GenBank/DDBJ whole genome shotgun (WGS) entry which is preliminary data.</text>
</comment>
<keyword evidence="3 11" id="KW-0812">Transmembrane</keyword>
<evidence type="ECO:0000256" key="2">
    <source>
        <dbReference type="ARBA" id="ARBA00022448"/>
    </source>
</evidence>
<organism evidence="12 13">
    <name type="scientific">Herbaspirillum chlorophenolicum</name>
    <dbReference type="NCBI Taxonomy" id="211589"/>
    <lineage>
        <taxon>Bacteria</taxon>
        <taxon>Pseudomonadati</taxon>
        <taxon>Pseudomonadota</taxon>
        <taxon>Betaproteobacteria</taxon>
        <taxon>Burkholderiales</taxon>
        <taxon>Oxalobacteraceae</taxon>
        <taxon>Herbaspirillum</taxon>
    </lineage>
</organism>
<feature type="transmembrane region" description="Helical" evidence="11">
    <location>
        <begin position="20"/>
        <end position="39"/>
    </location>
</feature>
<keyword evidence="9" id="KW-0407">Ion channel</keyword>
<reference evidence="12 13" key="1">
    <citation type="submission" date="2024-10" db="EMBL/GenBank/DDBJ databases">
        <title>The Natural Products Discovery Center: Release of the First 8490 Sequenced Strains for Exploring Actinobacteria Biosynthetic Diversity.</title>
        <authorList>
            <person name="Kalkreuter E."/>
            <person name="Kautsar S.A."/>
            <person name="Yang D."/>
            <person name="Bader C.D."/>
            <person name="Teijaro C.N."/>
            <person name="Fluegel L."/>
            <person name="Davis C.M."/>
            <person name="Simpson J.R."/>
            <person name="Lauterbach L."/>
            <person name="Steele A.D."/>
            <person name="Gui C."/>
            <person name="Meng S."/>
            <person name="Li G."/>
            <person name="Viehrig K."/>
            <person name="Ye F."/>
            <person name="Su P."/>
            <person name="Kiefer A.F."/>
            <person name="Nichols A."/>
            <person name="Cepeda A.J."/>
            <person name="Yan W."/>
            <person name="Fan B."/>
            <person name="Jiang Y."/>
            <person name="Adhikari A."/>
            <person name="Zheng C.-J."/>
            <person name="Schuster L."/>
            <person name="Cowan T.M."/>
            <person name="Smanski M.J."/>
            <person name="Chevrette M.G."/>
            <person name="De Carvalho L.P.S."/>
            <person name="Shen B."/>
        </authorList>
    </citation>
    <scope>NUCLEOTIDE SEQUENCE [LARGE SCALE GENOMIC DNA]</scope>
    <source>
        <strain evidence="12 13">NPDC087045</strain>
    </source>
</reference>
<dbReference type="InterPro" id="IPR001807">
    <property type="entry name" value="ClC"/>
</dbReference>
<feature type="region of interest" description="Disordered" evidence="10">
    <location>
        <begin position="506"/>
        <end position="586"/>
    </location>
</feature>
<evidence type="ECO:0000256" key="5">
    <source>
        <dbReference type="ARBA" id="ARBA00023065"/>
    </source>
</evidence>
<dbReference type="CDD" id="cd01034">
    <property type="entry name" value="EriC_like"/>
    <property type="match status" value="1"/>
</dbReference>
<keyword evidence="5" id="KW-0406">Ion transport</keyword>
<evidence type="ECO:0000256" key="4">
    <source>
        <dbReference type="ARBA" id="ARBA00022989"/>
    </source>
</evidence>
<dbReference type="InterPro" id="IPR050368">
    <property type="entry name" value="ClC-type_chloride_channel"/>
</dbReference>
<evidence type="ECO:0000313" key="12">
    <source>
        <dbReference type="EMBL" id="MFJ3047092.1"/>
    </source>
</evidence>
<dbReference type="PRINTS" id="PR00762">
    <property type="entry name" value="CLCHANNEL"/>
</dbReference>
<dbReference type="SUPFAM" id="SSF81340">
    <property type="entry name" value="Clc chloride channel"/>
    <property type="match status" value="1"/>
</dbReference>
<keyword evidence="13" id="KW-1185">Reference proteome</keyword>
<evidence type="ECO:0000256" key="10">
    <source>
        <dbReference type="SAM" id="MobiDB-lite"/>
    </source>
</evidence>
<feature type="transmembrane region" description="Helical" evidence="11">
    <location>
        <begin position="164"/>
        <end position="187"/>
    </location>
</feature>
<keyword evidence="8" id="KW-0868">Chloride</keyword>
<evidence type="ECO:0000256" key="11">
    <source>
        <dbReference type="SAM" id="Phobius"/>
    </source>
</evidence>
<feature type="compositionally biased region" description="Low complexity" evidence="10">
    <location>
        <begin position="540"/>
        <end position="552"/>
    </location>
</feature>
<protein>
    <submittedName>
        <fullName evidence="12">Chloride channel protein</fullName>
    </submittedName>
</protein>
<keyword evidence="6 11" id="KW-0472">Membrane</keyword>
<dbReference type="PANTHER" id="PTHR43427:SF6">
    <property type="entry name" value="CHLORIDE CHANNEL PROTEIN CLC-E"/>
    <property type="match status" value="1"/>
</dbReference>
<feature type="transmembrane region" description="Helical" evidence="11">
    <location>
        <begin position="110"/>
        <end position="132"/>
    </location>
</feature>
<dbReference type="Pfam" id="PF00654">
    <property type="entry name" value="Voltage_CLC"/>
    <property type="match status" value="1"/>
</dbReference>
<accession>A0ABW8F1C5</accession>
<evidence type="ECO:0000256" key="9">
    <source>
        <dbReference type="ARBA" id="ARBA00023303"/>
    </source>
</evidence>
<evidence type="ECO:0000256" key="1">
    <source>
        <dbReference type="ARBA" id="ARBA00004141"/>
    </source>
</evidence>
<name>A0ABW8F1C5_9BURK</name>
<sequence>MRKVWAAASRPQRHLRRLWLQYGILWTGAVVTGLVAVMYARLIDFGFELFQGMQSRHHWLPLLLTPAMGALCVWLTRKYFPGSEGSGIPQVIASLAEQGEHTSKLARKLLTVRIVVGKIGISFLGIFSGFTIGREGPTVQVGAALMYNMRRFYPRPSAILEKRLILAGAAAGLAAAFNTPLAGIVFAIEELSRSFEQRASGVVITTIIFAGVVALGLTGNYTYFGTITAGVDSAREVIVAVILCGLLMGAAGGCFCWLLLNTPKWIPASLLRLRTERPVVFGALCGLLVAVIGVVAGGATFGSGYVEAKGLLTGQQELSGIYPLAKMASMVGSYLPGTPGGIFAPSLSIGAGFGNLLHMLFGDISLPVLIALAMVGYLAAVTQSPITSFVIVMEMINGHALVISLMATALLASRVSRFFAPPLYEALSERYSHKPHNVVPTPAPTPAVEPASASASASAPAVVPEVEVPTPQAADSVPGVLQSEEPDVQLAAAAQAEPQVQIPLQTPVASAPESSSGADEKVAPGKPKQKRKRQEARTEQPSAAVVQAAPPARTVDAYVAPPVEAKPPSPKPTRKIYRQGDLFDEM</sequence>
<proteinExistence type="predicted"/>
<dbReference type="RefSeq" id="WP_402701557.1">
    <property type="nucleotide sequence ID" value="NZ_JBIUZV010000008.1"/>
</dbReference>
<feature type="transmembrane region" description="Helical" evidence="11">
    <location>
        <begin position="386"/>
        <end position="412"/>
    </location>
</feature>
<evidence type="ECO:0000256" key="7">
    <source>
        <dbReference type="ARBA" id="ARBA00023173"/>
    </source>
</evidence>
<feature type="transmembrane region" description="Helical" evidence="11">
    <location>
        <begin position="237"/>
        <end position="260"/>
    </location>
</feature>
<feature type="transmembrane region" description="Helical" evidence="11">
    <location>
        <begin position="280"/>
        <end position="301"/>
    </location>
</feature>
<dbReference type="InterPro" id="IPR014743">
    <property type="entry name" value="Cl-channel_core"/>
</dbReference>
<feature type="transmembrane region" description="Helical" evidence="11">
    <location>
        <begin position="199"/>
        <end position="217"/>
    </location>
</feature>
<evidence type="ECO:0000256" key="3">
    <source>
        <dbReference type="ARBA" id="ARBA00022692"/>
    </source>
</evidence>
<keyword evidence="7" id="KW-0869">Chloride channel</keyword>
<comment type="subcellular location">
    <subcellularLocation>
        <location evidence="1">Membrane</location>
        <topology evidence="1">Multi-pass membrane protein</topology>
    </subcellularLocation>
</comment>
<evidence type="ECO:0000256" key="8">
    <source>
        <dbReference type="ARBA" id="ARBA00023214"/>
    </source>
</evidence>
<feature type="transmembrane region" description="Helical" evidence="11">
    <location>
        <begin position="59"/>
        <end position="76"/>
    </location>
</feature>
<evidence type="ECO:0000313" key="13">
    <source>
        <dbReference type="Proteomes" id="UP001617427"/>
    </source>
</evidence>